<dbReference type="Proteomes" id="UP000233180">
    <property type="component" value="Unassembled WGS sequence"/>
</dbReference>
<dbReference type="KEGG" id="rbb:108531831"/>
<protein>
    <recommendedName>
        <fullName evidence="5">Proline rich 20G</fullName>
    </recommendedName>
</protein>
<dbReference type="OrthoDB" id="9539181at2759"/>
<dbReference type="AlphaFoldDB" id="A0A2K6LU29"/>
<evidence type="ECO:0000256" key="2">
    <source>
        <dbReference type="SAM" id="MobiDB-lite"/>
    </source>
</evidence>
<reference evidence="3" key="3">
    <citation type="submission" date="2025-09" db="UniProtKB">
        <authorList>
            <consortium name="Ensembl"/>
        </authorList>
    </citation>
    <scope>IDENTIFICATION</scope>
</reference>
<keyword evidence="4" id="KW-1185">Reference proteome</keyword>
<dbReference type="PANTHER" id="PTHR38819">
    <property type="entry name" value="PROLINE-RICH PROTEIN 20A-RELATED"/>
    <property type="match status" value="1"/>
</dbReference>
<feature type="compositionally biased region" description="Basic and acidic residues" evidence="2">
    <location>
        <begin position="157"/>
        <end position="173"/>
    </location>
</feature>
<dbReference type="PROSITE" id="PS51257">
    <property type="entry name" value="PROKAR_LIPOPROTEIN"/>
    <property type="match status" value="1"/>
</dbReference>
<evidence type="ECO:0008006" key="5">
    <source>
        <dbReference type="Google" id="ProtNLM"/>
    </source>
</evidence>
<dbReference type="PANTHER" id="PTHR38819:SF2">
    <property type="entry name" value="PROLINE-RICH PROTEIN 20A-RELATED"/>
    <property type="match status" value="1"/>
</dbReference>
<comment type="similarity">
    <text evidence="1">Belongs to the PRR20 family.</text>
</comment>
<feature type="region of interest" description="Disordered" evidence="2">
    <location>
        <begin position="1"/>
        <end position="102"/>
    </location>
</feature>
<dbReference type="Ensembl" id="ENSRBIT00000050961.1">
    <property type="protein sequence ID" value="ENSRBIP00000027035.1"/>
    <property type="gene ID" value="ENSRBIG00000037383.1"/>
</dbReference>
<accession>A0A2K6LU29</accession>
<reference evidence="3 4" key="1">
    <citation type="submission" date="2016-06" db="EMBL/GenBank/DDBJ databases">
        <title>Genome of Rhinopithecus bieti.</title>
        <authorList>
            <person name="Wu"/>
            <person name="C.-I. and Zhang"/>
            <person name="Y."/>
        </authorList>
    </citation>
    <scope>NUCLEOTIDE SEQUENCE</scope>
</reference>
<feature type="region of interest" description="Disordered" evidence="2">
    <location>
        <begin position="142"/>
        <end position="176"/>
    </location>
</feature>
<name>A0A2K6LU29_RHIBE</name>
<dbReference type="InterPro" id="IPR031439">
    <property type="entry name" value="PRR20"/>
</dbReference>
<feature type="compositionally biased region" description="Basic residues" evidence="2">
    <location>
        <begin position="1"/>
        <end position="11"/>
    </location>
</feature>
<dbReference type="Pfam" id="PF15708">
    <property type="entry name" value="PRR20"/>
    <property type="match status" value="1"/>
</dbReference>
<reference evidence="3" key="2">
    <citation type="submission" date="2025-08" db="UniProtKB">
        <authorList>
            <consortium name="Ensembl"/>
        </authorList>
    </citation>
    <scope>IDENTIFICATION</scope>
</reference>
<sequence>MEEPRHSKRFRSMAPNQASGGCPTEPGCSTVDCEDSVEADGPAEPAQPAKQIAYVKPLRREPPAHTELAPPAERGRRLGGSRPAGRGRGLGGGGGPRRDAGQRRGAERLLEPYMDIQLHHHGRPGHQGEPEIRQTAAFSFPETAPIPGTVQEGPDPDMAHPEVGRQEPPRVSEPEAVNGQPMLTLYPCIGFRALGGSDVLQVIQTPNGTYVQEIPVFVANIAY</sequence>
<dbReference type="GeneTree" id="ENSGT00390000001542"/>
<dbReference type="OMA" id="GCSIVDR"/>
<accession>A0AAJ7MIA1</accession>
<evidence type="ECO:0000256" key="1">
    <source>
        <dbReference type="ARBA" id="ARBA00005946"/>
    </source>
</evidence>
<organism evidence="3 4">
    <name type="scientific">Rhinopithecus bieti</name>
    <name type="common">Black snub-nosed monkey</name>
    <name type="synonym">Pygathrix bieti</name>
    <dbReference type="NCBI Taxonomy" id="61621"/>
    <lineage>
        <taxon>Eukaryota</taxon>
        <taxon>Metazoa</taxon>
        <taxon>Chordata</taxon>
        <taxon>Craniata</taxon>
        <taxon>Vertebrata</taxon>
        <taxon>Euteleostomi</taxon>
        <taxon>Mammalia</taxon>
        <taxon>Eutheria</taxon>
        <taxon>Euarchontoglires</taxon>
        <taxon>Primates</taxon>
        <taxon>Haplorrhini</taxon>
        <taxon>Catarrhini</taxon>
        <taxon>Cercopithecidae</taxon>
        <taxon>Colobinae</taxon>
        <taxon>Rhinopithecus</taxon>
    </lineage>
</organism>
<evidence type="ECO:0000313" key="4">
    <source>
        <dbReference type="Proteomes" id="UP000233180"/>
    </source>
</evidence>
<feature type="compositionally biased region" description="Gly residues" evidence="2">
    <location>
        <begin position="86"/>
        <end position="95"/>
    </location>
</feature>
<evidence type="ECO:0000313" key="3">
    <source>
        <dbReference type="Ensembl" id="ENSRBIP00000027035.1"/>
    </source>
</evidence>
<dbReference type="RefSeq" id="XP_017730949.1">
    <property type="nucleotide sequence ID" value="XM_017875460.1"/>
</dbReference>
<dbReference type="GeneID" id="108531831"/>
<proteinExistence type="inferred from homology"/>